<dbReference type="AlphaFoldDB" id="A0AAV0YV86"/>
<name>A0AAV0YV86_VICFA</name>
<accession>A0AAV0YV86</accession>
<evidence type="ECO:0000313" key="1">
    <source>
        <dbReference type="EMBL" id="CAI8588718.1"/>
    </source>
</evidence>
<evidence type="ECO:0000313" key="2">
    <source>
        <dbReference type="Proteomes" id="UP001157006"/>
    </source>
</evidence>
<dbReference type="Proteomes" id="UP001157006">
    <property type="component" value="Chromosome 1L"/>
</dbReference>
<keyword evidence="2" id="KW-1185">Reference proteome</keyword>
<sequence length="133" mass="15491">MFSNDRGMVSKRDYIWWRDLISVDIRSDSTHNFFTNNILCRLKNGRSILFWHGKWIGNQSLKDAYPEAFSIVATPFTSQNKIKLMLPDLVSDSATAHEFWWQPEDSEMFTVISFYEIMDEGIIVVSSSVQKTL</sequence>
<organism evidence="1 2">
    <name type="scientific">Vicia faba</name>
    <name type="common">Broad bean</name>
    <name type="synonym">Faba vulgaris</name>
    <dbReference type="NCBI Taxonomy" id="3906"/>
    <lineage>
        <taxon>Eukaryota</taxon>
        <taxon>Viridiplantae</taxon>
        <taxon>Streptophyta</taxon>
        <taxon>Embryophyta</taxon>
        <taxon>Tracheophyta</taxon>
        <taxon>Spermatophyta</taxon>
        <taxon>Magnoliopsida</taxon>
        <taxon>eudicotyledons</taxon>
        <taxon>Gunneridae</taxon>
        <taxon>Pentapetalae</taxon>
        <taxon>rosids</taxon>
        <taxon>fabids</taxon>
        <taxon>Fabales</taxon>
        <taxon>Fabaceae</taxon>
        <taxon>Papilionoideae</taxon>
        <taxon>50 kb inversion clade</taxon>
        <taxon>NPAAA clade</taxon>
        <taxon>Hologalegina</taxon>
        <taxon>IRL clade</taxon>
        <taxon>Fabeae</taxon>
        <taxon>Vicia</taxon>
    </lineage>
</organism>
<dbReference type="EMBL" id="OX451736">
    <property type="protein sequence ID" value="CAI8588718.1"/>
    <property type="molecule type" value="Genomic_DNA"/>
</dbReference>
<protein>
    <submittedName>
        <fullName evidence="1">Uncharacterized protein</fullName>
    </submittedName>
</protein>
<reference evidence="1 2" key="1">
    <citation type="submission" date="2023-01" db="EMBL/GenBank/DDBJ databases">
        <authorList>
            <person name="Kreplak J."/>
        </authorList>
    </citation>
    <scope>NUCLEOTIDE SEQUENCE [LARGE SCALE GENOMIC DNA]</scope>
</reference>
<gene>
    <name evidence="1" type="ORF">VFH_I361160</name>
</gene>
<proteinExistence type="predicted"/>